<keyword evidence="3" id="KW-1185">Reference proteome</keyword>
<evidence type="ECO:0000256" key="1">
    <source>
        <dbReference type="SAM" id="SignalP"/>
    </source>
</evidence>
<dbReference type="Proteomes" id="UP000516305">
    <property type="component" value="Chromosome"/>
</dbReference>
<dbReference type="AlphaFoldDB" id="A0A7H0VA95"/>
<dbReference type="Pfam" id="PF14092">
    <property type="entry name" value="DUF4270"/>
    <property type="match status" value="1"/>
</dbReference>
<reference evidence="2 3" key="1">
    <citation type="submission" date="2020-08" db="EMBL/GenBank/DDBJ databases">
        <title>Croceimicrobium hydrocarbonivorans gen. nov., sp. nov., a novel marine bacterium isolated from a bacterial consortium that degrades polyethylene terephthalate.</title>
        <authorList>
            <person name="Liu R."/>
        </authorList>
    </citation>
    <scope>NUCLEOTIDE SEQUENCE [LARGE SCALE GENOMIC DNA]</scope>
    <source>
        <strain evidence="2 3">A20-9</strain>
    </source>
</reference>
<keyword evidence="1" id="KW-0732">Signal</keyword>
<dbReference type="KEGG" id="chyd:H4K34_09620"/>
<feature type="signal peptide" evidence="1">
    <location>
        <begin position="1"/>
        <end position="20"/>
    </location>
</feature>
<evidence type="ECO:0000313" key="2">
    <source>
        <dbReference type="EMBL" id="QNR22643.1"/>
    </source>
</evidence>
<feature type="chain" id="PRO_5028809529" evidence="1">
    <location>
        <begin position="21"/>
        <end position="444"/>
    </location>
</feature>
<proteinExistence type="predicted"/>
<dbReference type="EMBL" id="CP060139">
    <property type="protein sequence ID" value="QNR22643.1"/>
    <property type="molecule type" value="Genomic_DNA"/>
</dbReference>
<name>A0A7H0VA95_9FLAO</name>
<dbReference type="InterPro" id="IPR025366">
    <property type="entry name" value="DUF4270"/>
</dbReference>
<dbReference type="RefSeq" id="WP_210757209.1">
    <property type="nucleotide sequence ID" value="NZ_CP060139.1"/>
</dbReference>
<accession>A0A7H0VA95</accession>
<evidence type="ECO:0000313" key="3">
    <source>
        <dbReference type="Proteomes" id="UP000516305"/>
    </source>
</evidence>
<sequence length="444" mass="48953">MTLSTVKRAILAMAPLFFIAACEKPTDDLGFQQIIGGNTEADSLHINLVSWTAPVDSIVVALDYSTQVTLGGYNSVRLLGHSESNYFGTEKARIVSQMIPNELNVDFGSNPVVDSVNLYLRLTEAYGDTSKTMDFAVYELSQAFEEDSLYYSNYQPTLANEIGRLNGYQPQPKTNSQFEDELAPALLRIPMDVPYFQSNFADVADGSADEFSSFAKFMEYFKGVQIEAENGGCILYTNLASAYTGLRIYYHNDEDTSYAELNFDQDKSIKPINFSTFEQIYTGSPLETLAQDSVNGEAETYTQAMAGVCTALRFDSRKIDSLVNEGLVINKAEVEIYTAQGSTEPVPPSPRMELRILEGKSLGDRIIDFQTDGGGGGTLSRGILRNNKYVIDLTRHLFEVLNSKENPTLALAPTTRTTAANRTILRGGSGLSERATVIVYYTKP</sequence>
<protein>
    <submittedName>
        <fullName evidence="2">DUF4270 domain-containing protein</fullName>
    </submittedName>
</protein>
<organism evidence="2 3">
    <name type="scientific">Croceimicrobium hydrocarbonivorans</name>
    <dbReference type="NCBI Taxonomy" id="2761580"/>
    <lineage>
        <taxon>Bacteria</taxon>
        <taxon>Pseudomonadati</taxon>
        <taxon>Bacteroidota</taxon>
        <taxon>Flavobacteriia</taxon>
        <taxon>Flavobacteriales</taxon>
        <taxon>Owenweeksiaceae</taxon>
        <taxon>Croceimicrobium</taxon>
    </lineage>
</organism>
<gene>
    <name evidence="2" type="ORF">H4K34_09620</name>
</gene>
<dbReference type="PROSITE" id="PS51257">
    <property type="entry name" value="PROKAR_LIPOPROTEIN"/>
    <property type="match status" value="1"/>
</dbReference>